<evidence type="ECO:0000313" key="2">
    <source>
        <dbReference type="EMBL" id="MBX23651.1"/>
    </source>
</evidence>
<accession>A0A2P2M0D0</accession>
<organism evidence="2">
    <name type="scientific">Rhizophora mucronata</name>
    <name type="common">Asiatic mangrove</name>
    <dbReference type="NCBI Taxonomy" id="61149"/>
    <lineage>
        <taxon>Eukaryota</taxon>
        <taxon>Viridiplantae</taxon>
        <taxon>Streptophyta</taxon>
        <taxon>Embryophyta</taxon>
        <taxon>Tracheophyta</taxon>
        <taxon>Spermatophyta</taxon>
        <taxon>Magnoliopsida</taxon>
        <taxon>eudicotyledons</taxon>
        <taxon>Gunneridae</taxon>
        <taxon>Pentapetalae</taxon>
        <taxon>rosids</taxon>
        <taxon>fabids</taxon>
        <taxon>Malpighiales</taxon>
        <taxon>Rhizophoraceae</taxon>
        <taxon>Rhizophora</taxon>
    </lineage>
</organism>
<reference evidence="2" key="1">
    <citation type="submission" date="2018-02" db="EMBL/GenBank/DDBJ databases">
        <title>Rhizophora mucronata_Transcriptome.</title>
        <authorList>
            <person name="Meera S.P."/>
            <person name="Sreeshan A."/>
            <person name="Augustine A."/>
        </authorList>
    </citation>
    <scope>NUCLEOTIDE SEQUENCE</scope>
    <source>
        <tissue evidence="2">Leaf</tissue>
    </source>
</reference>
<dbReference type="EMBL" id="GGEC01043167">
    <property type="protein sequence ID" value="MBX23651.1"/>
    <property type="molecule type" value="Transcribed_RNA"/>
</dbReference>
<name>A0A2P2M0D0_RHIMU</name>
<dbReference type="AlphaFoldDB" id="A0A2P2M0D0"/>
<proteinExistence type="predicted"/>
<dbReference type="EMBL" id="GGEC01043166">
    <property type="protein sequence ID" value="MBX23650.1"/>
    <property type="molecule type" value="Transcribed_RNA"/>
</dbReference>
<feature type="region of interest" description="Disordered" evidence="1">
    <location>
        <begin position="1"/>
        <end position="24"/>
    </location>
</feature>
<evidence type="ECO:0000256" key="1">
    <source>
        <dbReference type="SAM" id="MobiDB-lite"/>
    </source>
</evidence>
<protein>
    <submittedName>
        <fullName evidence="2">Uncharacterized protein</fullName>
    </submittedName>
</protein>
<sequence length="156" mass="16875">MLTIAVSTTPHHSDSKSTISPTGHSALNVPFSPFTVEPSTLMQQREKVRRDSVQYKSPNNMKSGKTMTALFTKSISCPTEPLPAICSSNETSFLARAETGEDEFVSIQSSSSDITPTCSVSQMEELDSTRVSTPEISSLTAFSSCGVDTGHVTQYW</sequence>